<dbReference type="Pfam" id="PF02771">
    <property type="entry name" value="Acyl-CoA_dh_N"/>
    <property type="match status" value="1"/>
</dbReference>
<evidence type="ECO:0000256" key="4">
    <source>
        <dbReference type="ARBA" id="ARBA00022827"/>
    </source>
</evidence>
<feature type="domain" description="Acyl-CoA dehydrogenase/oxidase N-terminal" evidence="9">
    <location>
        <begin position="27"/>
        <end position="128"/>
    </location>
</feature>
<evidence type="ECO:0000259" key="9">
    <source>
        <dbReference type="Pfam" id="PF02771"/>
    </source>
</evidence>
<evidence type="ECO:0000256" key="1">
    <source>
        <dbReference type="ARBA" id="ARBA00001974"/>
    </source>
</evidence>
<evidence type="ECO:0000256" key="2">
    <source>
        <dbReference type="ARBA" id="ARBA00009347"/>
    </source>
</evidence>
<feature type="domain" description="Acyl-CoA oxidase/dehydrogenase middle" evidence="8">
    <location>
        <begin position="132"/>
        <end position="226"/>
    </location>
</feature>
<dbReference type="SUPFAM" id="SSF47203">
    <property type="entry name" value="Acyl-CoA dehydrogenase C-terminal domain-like"/>
    <property type="match status" value="1"/>
</dbReference>
<dbReference type="STRING" id="262898.GA0070564_101869"/>
<reference evidence="11" key="1">
    <citation type="submission" date="2016-06" db="EMBL/GenBank/DDBJ databases">
        <authorList>
            <person name="Varghese N."/>
            <person name="Submissions Spin"/>
        </authorList>
    </citation>
    <scope>NUCLEOTIDE SEQUENCE [LARGE SCALE GENOMIC DNA]</scope>
    <source>
        <strain evidence="11">DSM 44830</strain>
    </source>
</reference>
<dbReference type="Proteomes" id="UP000199504">
    <property type="component" value="Unassembled WGS sequence"/>
</dbReference>
<evidence type="ECO:0000313" key="10">
    <source>
        <dbReference type="EMBL" id="SCE77592.1"/>
    </source>
</evidence>
<evidence type="ECO:0000259" key="7">
    <source>
        <dbReference type="Pfam" id="PF00441"/>
    </source>
</evidence>
<feature type="domain" description="Acyl-CoA dehydrogenase/oxidase C-terminal" evidence="7">
    <location>
        <begin position="238"/>
        <end position="386"/>
    </location>
</feature>
<dbReference type="InterPro" id="IPR006091">
    <property type="entry name" value="Acyl-CoA_Oxase/DH_mid-dom"/>
</dbReference>
<keyword evidence="11" id="KW-1185">Reference proteome</keyword>
<dbReference type="Gene3D" id="2.40.110.10">
    <property type="entry name" value="Butyryl-CoA Dehydrogenase, subunit A, domain 2"/>
    <property type="match status" value="1"/>
</dbReference>
<evidence type="ECO:0000256" key="5">
    <source>
        <dbReference type="RuleBase" id="RU362125"/>
    </source>
</evidence>
<feature type="compositionally biased region" description="Polar residues" evidence="6">
    <location>
        <begin position="1"/>
        <end position="12"/>
    </location>
</feature>
<dbReference type="PANTHER" id="PTHR43884">
    <property type="entry name" value="ACYL-COA DEHYDROGENASE"/>
    <property type="match status" value="1"/>
</dbReference>
<evidence type="ECO:0000256" key="6">
    <source>
        <dbReference type="SAM" id="MobiDB-lite"/>
    </source>
</evidence>
<comment type="similarity">
    <text evidence="2 5">Belongs to the acyl-CoA dehydrogenase family.</text>
</comment>
<dbReference type="RefSeq" id="WP_091602734.1">
    <property type="nucleotide sequence ID" value="NZ_FMCX01000001.1"/>
</dbReference>
<dbReference type="InterPro" id="IPR046373">
    <property type="entry name" value="Acyl-CoA_Oxase/DH_mid-dom_sf"/>
</dbReference>
<dbReference type="InterPro" id="IPR013786">
    <property type="entry name" value="AcylCoA_DH/ox_N"/>
</dbReference>
<evidence type="ECO:0000313" key="11">
    <source>
        <dbReference type="Proteomes" id="UP000199504"/>
    </source>
</evidence>
<keyword evidence="5" id="KW-0560">Oxidoreductase</keyword>
<evidence type="ECO:0000259" key="8">
    <source>
        <dbReference type="Pfam" id="PF02770"/>
    </source>
</evidence>
<dbReference type="PANTHER" id="PTHR43884:SF12">
    <property type="entry name" value="ISOVALERYL-COA DEHYDROGENASE, MITOCHONDRIAL-RELATED"/>
    <property type="match status" value="1"/>
</dbReference>
<protein>
    <submittedName>
        <fullName evidence="10">Acyl-CoA dehydrogenase</fullName>
    </submittedName>
</protein>
<dbReference type="GO" id="GO:0050660">
    <property type="term" value="F:flavin adenine dinucleotide binding"/>
    <property type="evidence" value="ECO:0007669"/>
    <property type="project" value="InterPro"/>
</dbReference>
<dbReference type="Pfam" id="PF00441">
    <property type="entry name" value="Acyl-CoA_dh_1"/>
    <property type="match status" value="1"/>
</dbReference>
<accession>A0A1C4V0T9</accession>
<dbReference type="SUPFAM" id="SSF56645">
    <property type="entry name" value="Acyl-CoA dehydrogenase NM domain-like"/>
    <property type="match status" value="1"/>
</dbReference>
<feature type="region of interest" description="Disordered" evidence="6">
    <location>
        <begin position="1"/>
        <end position="25"/>
    </location>
</feature>
<dbReference type="InterPro" id="IPR009075">
    <property type="entry name" value="AcylCo_DH/oxidase_C"/>
</dbReference>
<dbReference type="InterPro" id="IPR036250">
    <property type="entry name" value="AcylCo_DH-like_C"/>
</dbReference>
<dbReference type="EMBL" id="FMCX01000001">
    <property type="protein sequence ID" value="SCE77592.1"/>
    <property type="molecule type" value="Genomic_DNA"/>
</dbReference>
<gene>
    <name evidence="10" type="ORF">GA0070564_101869</name>
</gene>
<dbReference type="OrthoDB" id="3398889at2"/>
<dbReference type="AlphaFoldDB" id="A0A1C4V0T9"/>
<keyword evidence="3 5" id="KW-0285">Flavoprotein</keyword>
<dbReference type="CDD" id="cd00567">
    <property type="entry name" value="ACAD"/>
    <property type="match status" value="1"/>
</dbReference>
<name>A0A1C4V0T9_9ACTN</name>
<dbReference type="GO" id="GO:0003995">
    <property type="term" value="F:acyl-CoA dehydrogenase activity"/>
    <property type="evidence" value="ECO:0007669"/>
    <property type="project" value="TreeGrafter"/>
</dbReference>
<feature type="compositionally biased region" description="Basic and acidic residues" evidence="6">
    <location>
        <begin position="13"/>
        <end position="25"/>
    </location>
</feature>
<organism evidence="10 11">
    <name type="scientific">Micromonospora mirobrigensis</name>
    <dbReference type="NCBI Taxonomy" id="262898"/>
    <lineage>
        <taxon>Bacteria</taxon>
        <taxon>Bacillati</taxon>
        <taxon>Actinomycetota</taxon>
        <taxon>Actinomycetes</taxon>
        <taxon>Micromonosporales</taxon>
        <taxon>Micromonosporaceae</taxon>
        <taxon>Micromonospora</taxon>
    </lineage>
</organism>
<sequence length="392" mass="42493">MTLTLMPPTTSDVRPEPPDRRPPADFDRLAARCVSPRAALAYDAEILDRVSWRDMADHGLWRLGVPTALGGDGGTWLDLAEALADVARGGGDLGFTLSLIAHAGFVRALVEHGTAWHHRTVLPSLLKGAVGATALTETQGGSDVARIQTRARADDDGWVLSGAKDHITNAPVADRALILARVPELGRRDITLFVVNLHSPGVRRGDPEQLLGLRTSPTGPLYLDDVRLPAEAVLGRPGDGLSTLYDIISFDRALYGLVAAAYLEPRLDEVVRYTQERHAFGSPIIDHQYVQGRLTDIRIAIEVSRALALAGIDALVRRDPQASLRCSVAKLLGSEGLVESAQNLMRLRGHLGYMRGDTTRDLQDALGTLIAGGTSEMQRKNILNQMLSNRER</sequence>
<keyword evidence="4 5" id="KW-0274">FAD</keyword>
<comment type="cofactor">
    <cofactor evidence="1 5">
        <name>FAD</name>
        <dbReference type="ChEBI" id="CHEBI:57692"/>
    </cofactor>
</comment>
<proteinExistence type="inferred from homology"/>
<dbReference type="Pfam" id="PF02770">
    <property type="entry name" value="Acyl-CoA_dh_M"/>
    <property type="match status" value="1"/>
</dbReference>
<evidence type="ECO:0000256" key="3">
    <source>
        <dbReference type="ARBA" id="ARBA00022630"/>
    </source>
</evidence>
<dbReference type="Gene3D" id="1.20.140.10">
    <property type="entry name" value="Butyryl-CoA Dehydrogenase, subunit A, domain 3"/>
    <property type="match status" value="1"/>
</dbReference>
<dbReference type="InterPro" id="IPR009100">
    <property type="entry name" value="AcylCoA_DH/oxidase_NM_dom_sf"/>
</dbReference>
<dbReference type="Gene3D" id="1.10.540.10">
    <property type="entry name" value="Acyl-CoA dehydrogenase/oxidase, N-terminal domain"/>
    <property type="match status" value="1"/>
</dbReference>
<dbReference type="InterPro" id="IPR037069">
    <property type="entry name" value="AcylCoA_DH/ox_N_sf"/>
</dbReference>